<accession>A0A804RQY7</accession>
<keyword evidence="2" id="KW-1185">Reference proteome</keyword>
<reference evidence="1" key="2">
    <citation type="submission" date="2019-07" db="EMBL/GenBank/DDBJ databases">
        <authorList>
            <person name="Seetharam A."/>
            <person name="Woodhouse M."/>
            <person name="Cannon E."/>
        </authorList>
    </citation>
    <scope>NUCLEOTIDE SEQUENCE [LARGE SCALE GENOMIC DNA]</scope>
    <source>
        <strain evidence="1">cv. B73</strain>
    </source>
</reference>
<sequence length="240" mass="25105">MRCCACGASGHRQSGPPARCRSLAYRPPSTARSPAPRRSVNPVPIPVGWRFPRKSCRPPLCLCPLCFRCRRAGLCCRASERARLHMPMVAVPLARSAIAPSLSPAASLSVPPHTCSAGHLGLLRASRLWPVPPCAARPAASAPLATALPIACCPRCAVSVAALLDASASASDAAPAAPSASWCSLAPQTASCRQGSCRVCPCHSLSYGPPGPARRHEGSSSSGWHARPLSVEVWSRLEKK</sequence>
<organism evidence="1 2">
    <name type="scientific">Zea mays</name>
    <name type="common">Maize</name>
    <dbReference type="NCBI Taxonomy" id="4577"/>
    <lineage>
        <taxon>Eukaryota</taxon>
        <taxon>Viridiplantae</taxon>
        <taxon>Streptophyta</taxon>
        <taxon>Embryophyta</taxon>
        <taxon>Tracheophyta</taxon>
        <taxon>Spermatophyta</taxon>
        <taxon>Magnoliopsida</taxon>
        <taxon>Liliopsida</taxon>
        <taxon>Poales</taxon>
        <taxon>Poaceae</taxon>
        <taxon>PACMAD clade</taxon>
        <taxon>Panicoideae</taxon>
        <taxon>Andropogonodae</taxon>
        <taxon>Andropogoneae</taxon>
        <taxon>Tripsacinae</taxon>
        <taxon>Zea</taxon>
    </lineage>
</organism>
<reference evidence="2" key="1">
    <citation type="journal article" date="2009" name="Science">
        <title>The B73 maize genome: complexity, diversity, and dynamics.</title>
        <authorList>
            <person name="Schnable P.S."/>
            <person name="Ware D."/>
            <person name="Fulton R.S."/>
            <person name="Stein J.C."/>
            <person name="Wei F."/>
            <person name="Pasternak S."/>
            <person name="Liang C."/>
            <person name="Zhang J."/>
            <person name="Fulton L."/>
            <person name="Graves T.A."/>
            <person name="Minx P."/>
            <person name="Reily A.D."/>
            <person name="Courtney L."/>
            <person name="Kruchowski S.S."/>
            <person name="Tomlinson C."/>
            <person name="Strong C."/>
            <person name="Delehaunty K."/>
            <person name="Fronick C."/>
            <person name="Courtney B."/>
            <person name="Rock S.M."/>
            <person name="Belter E."/>
            <person name="Du F."/>
            <person name="Kim K."/>
            <person name="Abbott R.M."/>
            <person name="Cotton M."/>
            <person name="Levy A."/>
            <person name="Marchetto P."/>
            <person name="Ochoa K."/>
            <person name="Jackson S.M."/>
            <person name="Gillam B."/>
            <person name="Chen W."/>
            <person name="Yan L."/>
            <person name="Higginbotham J."/>
            <person name="Cardenas M."/>
            <person name="Waligorski J."/>
            <person name="Applebaum E."/>
            <person name="Phelps L."/>
            <person name="Falcone J."/>
            <person name="Kanchi K."/>
            <person name="Thane T."/>
            <person name="Scimone A."/>
            <person name="Thane N."/>
            <person name="Henke J."/>
            <person name="Wang T."/>
            <person name="Ruppert J."/>
            <person name="Shah N."/>
            <person name="Rotter K."/>
            <person name="Hodges J."/>
            <person name="Ingenthron E."/>
            <person name="Cordes M."/>
            <person name="Kohlberg S."/>
            <person name="Sgro J."/>
            <person name="Delgado B."/>
            <person name="Mead K."/>
            <person name="Chinwalla A."/>
            <person name="Leonard S."/>
            <person name="Crouse K."/>
            <person name="Collura K."/>
            <person name="Kudrna D."/>
            <person name="Currie J."/>
            <person name="He R."/>
            <person name="Angelova A."/>
            <person name="Rajasekar S."/>
            <person name="Mueller T."/>
            <person name="Lomeli R."/>
            <person name="Scara G."/>
            <person name="Ko A."/>
            <person name="Delaney K."/>
            <person name="Wissotski M."/>
            <person name="Lopez G."/>
            <person name="Campos D."/>
            <person name="Braidotti M."/>
            <person name="Ashley E."/>
            <person name="Golser W."/>
            <person name="Kim H."/>
            <person name="Lee S."/>
            <person name="Lin J."/>
            <person name="Dujmic Z."/>
            <person name="Kim W."/>
            <person name="Talag J."/>
            <person name="Zuccolo A."/>
            <person name="Fan C."/>
            <person name="Sebastian A."/>
            <person name="Kramer M."/>
            <person name="Spiegel L."/>
            <person name="Nascimento L."/>
            <person name="Zutavern T."/>
            <person name="Miller B."/>
            <person name="Ambroise C."/>
            <person name="Muller S."/>
            <person name="Spooner W."/>
            <person name="Narechania A."/>
            <person name="Ren L."/>
            <person name="Wei S."/>
            <person name="Kumari S."/>
            <person name="Faga B."/>
            <person name="Levy M.J."/>
            <person name="McMahan L."/>
            <person name="Van Buren P."/>
            <person name="Vaughn M.W."/>
            <person name="Ying K."/>
            <person name="Yeh C.-T."/>
            <person name="Emrich S.J."/>
            <person name="Jia Y."/>
            <person name="Kalyanaraman A."/>
            <person name="Hsia A.-P."/>
            <person name="Barbazuk W.B."/>
            <person name="Baucom R.S."/>
            <person name="Brutnell T.P."/>
            <person name="Carpita N.C."/>
            <person name="Chaparro C."/>
            <person name="Chia J.-M."/>
            <person name="Deragon J.-M."/>
            <person name="Estill J.C."/>
            <person name="Fu Y."/>
            <person name="Jeddeloh J.A."/>
            <person name="Han Y."/>
            <person name="Lee H."/>
            <person name="Li P."/>
            <person name="Lisch D.R."/>
            <person name="Liu S."/>
            <person name="Liu Z."/>
            <person name="Nagel D.H."/>
            <person name="McCann M.C."/>
            <person name="SanMiguel P."/>
            <person name="Myers A.M."/>
            <person name="Nettleton D."/>
            <person name="Nguyen J."/>
            <person name="Penning B.W."/>
            <person name="Ponnala L."/>
            <person name="Schneider K.L."/>
            <person name="Schwartz D.C."/>
            <person name="Sharma A."/>
            <person name="Soderlund C."/>
            <person name="Springer N.M."/>
            <person name="Sun Q."/>
            <person name="Wang H."/>
            <person name="Waterman M."/>
            <person name="Westerman R."/>
            <person name="Wolfgruber T.K."/>
            <person name="Yang L."/>
            <person name="Yu Y."/>
            <person name="Zhang L."/>
            <person name="Zhou S."/>
            <person name="Zhu Q."/>
            <person name="Bennetzen J.L."/>
            <person name="Dawe R.K."/>
            <person name="Jiang J."/>
            <person name="Jiang N."/>
            <person name="Presting G.G."/>
            <person name="Wessler S.R."/>
            <person name="Aluru S."/>
            <person name="Martienssen R.A."/>
            <person name="Clifton S.W."/>
            <person name="McCombie W.R."/>
            <person name="Wing R.A."/>
            <person name="Wilson R.K."/>
        </authorList>
    </citation>
    <scope>NUCLEOTIDE SEQUENCE [LARGE SCALE GENOMIC DNA]</scope>
    <source>
        <strain evidence="2">cv. B73</strain>
    </source>
</reference>
<name>A0A804RQY7_MAIZE</name>
<dbReference type="EnsemblPlants" id="Zm00001eb429710_T001">
    <property type="protein sequence ID" value="Zm00001eb429710_P001"/>
    <property type="gene ID" value="Zm00001eb429710"/>
</dbReference>
<protein>
    <submittedName>
        <fullName evidence="1">Uncharacterized protein</fullName>
    </submittedName>
</protein>
<dbReference type="AlphaFoldDB" id="A0A804RQY7"/>
<proteinExistence type="predicted"/>
<reference evidence="1" key="3">
    <citation type="submission" date="2021-05" db="UniProtKB">
        <authorList>
            <consortium name="EnsemblPlants"/>
        </authorList>
    </citation>
    <scope>IDENTIFICATION</scope>
    <source>
        <strain evidence="1">cv. B73</strain>
    </source>
</reference>
<evidence type="ECO:0000313" key="2">
    <source>
        <dbReference type="Proteomes" id="UP000007305"/>
    </source>
</evidence>
<dbReference type="Gramene" id="Zm00001eb429710_T001">
    <property type="protein sequence ID" value="Zm00001eb429710_P001"/>
    <property type="gene ID" value="Zm00001eb429710"/>
</dbReference>
<dbReference type="InParanoid" id="A0A804RQY7"/>
<dbReference type="Proteomes" id="UP000007305">
    <property type="component" value="Chromosome 10"/>
</dbReference>
<evidence type="ECO:0000313" key="1">
    <source>
        <dbReference type="EnsemblPlants" id="Zm00001eb429710_P001"/>
    </source>
</evidence>